<evidence type="ECO:0000313" key="1">
    <source>
        <dbReference type="EMBL" id="GMQ34344.1"/>
    </source>
</evidence>
<organism evidence="1 2">
    <name type="scientific">Algoriphagus taiwanensis</name>
    <dbReference type="NCBI Taxonomy" id="1445656"/>
    <lineage>
        <taxon>Bacteria</taxon>
        <taxon>Pseudomonadati</taxon>
        <taxon>Bacteroidota</taxon>
        <taxon>Cytophagia</taxon>
        <taxon>Cytophagales</taxon>
        <taxon>Cyclobacteriaceae</taxon>
        <taxon>Algoriphagus</taxon>
    </lineage>
</organism>
<name>A0ABQ6Q2F8_9BACT</name>
<protein>
    <recommendedName>
        <fullName evidence="3">BNR repeat protein</fullName>
    </recommendedName>
</protein>
<sequence>MVKSIKCLSFLFLFTFKNPPFHSSNPYFYQMKSFQLIAICGLLFGFSCQNPEKTNWKPESIPFPGDLPASLPVLSASEDQLLLSFVSSVNDSTSALFYSRWENESWSEPEMITQGQDWFVNWADFPALVENKGNYLAHVLKKSSPATFSYDIQLQAFSTADGKWTNQLPLHQDSTLTEHGFVTSIAYSDSSYLVTWLDGRNTSGGHDHSNHEASGAMTIRAAEVNLQGKVLWDELLDARTCDCCQTTAAMTAEGPIILYRNRSDREIRDIAITRLVKGKWTEPQIIYPDGWEITGCPVNGPKVAAINQTVLAAWFTDVNQESAVKVAFSETSGADFFPPQVISIRDALGRVDVALLNEQEGLVSWMEMAGDSTFLMVQKINRAGDTFPKQKVASMDPGRRSGFPQMEIYGNQVFFAWTITGDQPTIGISAVPIDNF</sequence>
<evidence type="ECO:0000313" key="2">
    <source>
        <dbReference type="Proteomes" id="UP001307705"/>
    </source>
</evidence>
<evidence type="ECO:0008006" key="3">
    <source>
        <dbReference type="Google" id="ProtNLM"/>
    </source>
</evidence>
<reference evidence="1 2" key="1">
    <citation type="submission" date="2023-08" db="EMBL/GenBank/DDBJ databases">
        <title>Draft genome sequence of Algoriphagus taiwanensis.</title>
        <authorList>
            <person name="Takatani N."/>
            <person name="Hosokawa M."/>
            <person name="Sawabe T."/>
        </authorList>
    </citation>
    <scope>NUCLEOTIDE SEQUENCE [LARGE SCALE GENOMIC DNA]</scope>
    <source>
        <strain evidence="1 2">JCM 19755</strain>
    </source>
</reference>
<proteinExistence type="predicted"/>
<accession>A0ABQ6Q2F8</accession>
<comment type="caution">
    <text evidence="1">The sequence shown here is derived from an EMBL/GenBank/DDBJ whole genome shotgun (WGS) entry which is preliminary data.</text>
</comment>
<gene>
    <name evidence="1" type="ORF">Ataiwa_26160</name>
</gene>
<keyword evidence="2" id="KW-1185">Reference proteome</keyword>
<dbReference type="EMBL" id="BTPE01000009">
    <property type="protein sequence ID" value="GMQ34344.1"/>
    <property type="molecule type" value="Genomic_DNA"/>
</dbReference>
<dbReference type="Proteomes" id="UP001307705">
    <property type="component" value="Unassembled WGS sequence"/>
</dbReference>